<organism evidence="2">
    <name type="scientific">marine sediment metagenome</name>
    <dbReference type="NCBI Taxonomy" id="412755"/>
    <lineage>
        <taxon>unclassified sequences</taxon>
        <taxon>metagenomes</taxon>
        <taxon>ecological metagenomes</taxon>
    </lineage>
</organism>
<dbReference type="EMBL" id="LAZR01011681">
    <property type="protein sequence ID" value="KKM60425.1"/>
    <property type="molecule type" value="Genomic_DNA"/>
</dbReference>
<evidence type="ECO:0000256" key="1">
    <source>
        <dbReference type="SAM" id="MobiDB-lite"/>
    </source>
</evidence>
<protein>
    <submittedName>
        <fullName evidence="2">Uncharacterized protein</fullName>
    </submittedName>
</protein>
<evidence type="ECO:0000313" key="2">
    <source>
        <dbReference type="EMBL" id="KKM60425.1"/>
    </source>
</evidence>
<sequence>MNKHLKPEDQKPFAGAQLVTEGGFQPVTKKPESETDWPAIADTIREGEFYICFEEPDELLAWATITNEGITTKRRDRSIEWNRKNCIEEHPGLGCDFYLLTRQARNPI</sequence>
<reference evidence="2" key="1">
    <citation type="journal article" date="2015" name="Nature">
        <title>Complex archaea that bridge the gap between prokaryotes and eukaryotes.</title>
        <authorList>
            <person name="Spang A."/>
            <person name="Saw J.H."/>
            <person name="Jorgensen S.L."/>
            <person name="Zaremba-Niedzwiedzka K."/>
            <person name="Martijn J."/>
            <person name="Lind A.E."/>
            <person name="van Eijk R."/>
            <person name="Schleper C."/>
            <person name="Guy L."/>
            <person name="Ettema T.J."/>
        </authorList>
    </citation>
    <scope>NUCLEOTIDE SEQUENCE</scope>
</reference>
<comment type="caution">
    <text evidence="2">The sequence shown here is derived from an EMBL/GenBank/DDBJ whole genome shotgun (WGS) entry which is preliminary data.</text>
</comment>
<gene>
    <name evidence="2" type="ORF">LCGC14_1541980</name>
</gene>
<feature type="compositionally biased region" description="Basic and acidic residues" evidence="1">
    <location>
        <begin position="1"/>
        <end position="11"/>
    </location>
</feature>
<name>A0A0F9L8U9_9ZZZZ</name>
<proteinExistence type="predicted"/>
<accession>A0A0F9L8U9</accession>
<feature type="region of interest" description="Disordered" evidence="1">
    <location>
        <begin position="1"/>
        <end position="36"/>
    </location>
</feature>
<dbReference type="AlphaFoldDB" id="A0A0F9L8U9"/>